<keyword evidence="2" id="KW-1185">Reference proteome</keyword>
<gene>
    <name evidence="1" type="ORF">ACFSW8_04465</name>
</gene>
<evidence type="ECO:0000313" key="1">
    <source>
        <dbReference type="EMBL" id="MFD2158144.1"/>
    </source>
</evidence>
<sequence>MPKPKQNTEQPIPPEWRTKVCSILRTGRDDKEVIYDPRASREWSATFPLAWSYNLKDAQRQALEVSGDVIGKKVHLDWQPEGSETWAFWFYHDGKKLYGKVTLLPDNKVIVIVSAHLPNKGDDHL</sequence>
<dbReference type="EMBL" id="JBHUJB010000021">
    <property type="protein sequence ID" value="MFD2158144.1"/>
    <property type="molecule type" value="Genomic_DNA"/>
</dbReference>
<name>A0ABW4Z8D1_9BACT</name>
<reference evidence="2" key="1">
    <citation type="journal article" date="2019" name="Int. J. Syst. Evol. Microbiol.">
        <title>The Global Catalogue of Microorganisms (GCM) 10K type strain sequencing project: providing services to taxonomists for standard genome sequencing and annotation.</title>
        <authorList>
            <consortium name="The Broad Institute Genomics Platform"/>
            <consortium name="The Broad Institute Genome Sequencing Center for Infectious Disease"/>
            <person name="Wu L."/>
            <person name="Ma J."/>
        </authorList>
    </citation>
    <scope>NUCLEOTIDE SEQUENCE [LARGE SCALE GENOMIC DNA]</scope>
    <source>
        <strain evidence="2">CCUG 57942</strain>
    </source>
</reference>
<proteinExistence type="predicted"/>
<protein>
    <submittedName>
        <fullName evidence="1">Uncharacterized protein</fullName>
    </submittedName>
</protein>
<evidence type="ECO:0000313" key="2">
    <source>
        <dbReference type="Proteomes" id="UP001597389"/>
    </source>
</evidence>
<dbReference type="Proteomes" id="UP001597389">
    <property type="component" value="Unassembled WGS sequence"/>
</dbReference>
<comment type="caution">
    <text evidence="1">The sequence shown here is derived from an EMBL/GenBank/DDBJ whole genome shotgun (WGS) entry which is preliminary data.</text>
</comment>
<accession>A0ABW4Z8D1</accession>
<dbReference type="RefSeq" id="WP_377090287.1">
    <property type="nucleotide sequence ID" value="NZ_JBHSJL010000014.1"/>
</dbReference>
<organism evidence="1 2">
    <name type="scientific">Rubritalea tangerina</name>
    <dbReference type="NCBI Taxonomy" id="430798"/>
    <lineage>
        <taxon>Bacteria</taxon>
        <taxon>Pseudomonadati</taxon>
        <taxon>Verrucomicrobiota</taxon>
        <taxon>Verrucomicrobiia</taxon>
        <taxon>Verrucomicrobiales</taxon>
        <taxon>Rubritaleaceae</taxon>
        <taxon>Rubritalea</taxon>
    </lineage>
</organism>